<name>A0A7X0JTC9_9GAMM</name>
<comment type="caution">
    <text evidence="1">The sequence shown here is derived from an EMBL/GenBank/DDBJ whole genome shotgun (WGS) entry which is preliminary data.</text>
</comment>
<proteinExistence type="predicted"/>
<reference evidence="1 2" key="1">
    <citation type="submission" date="2020-08" db="EMBL/GenBank/DDBJ databases">
        <title>Genomic Encyclopedia of Type Strains, Phase IV (KMG-IV): sequencing the most valuable type-strain genomes for metagenomic binning, comparative biology and taxonomic classification.</title>
        <authorList>
            <person name="Goeker M."/>
        </authorList>
    </citation>
    <scope>NUCLEOTIDE SEQUENCE [LARGE SCALE GENOMIC DNA]</scope>
    <source>
        <strain evidence="1 2">DSM 22368</strain>
    </source>
</reference>
<evidence type="ECO:0000313" key="1">
    <source>
        <dbReference type="EMBL" id="MBB6521874.1"/>
    </source>
</evidence>
<dbReference type="InParanoid" id="A0A7X0JTC9"/>
<dbReference type="RefSeq" id="WP_166847333.1">
    <property type="nucleotide sequence ID" value="NZ_JAAONY010000002.1"/>
</dbReference>
<dbReference type="AlphaFoldDB" id="A0A7X0JTC9"/>
<dbReference type="EMBL" id="JACHHT010000002">
    <property type="protein sequence ID" value="MBB6521874.1"/>
    <property type="molecule type" value="Genomic_DNA"/>
</dbReference>
<keyword evidence="2" id="KW-1185">Reference proteome</keyword>
<gene>
    <name evidence="1" type="ORF">HNR48_002159</name>
</gene>
<sequence>MLNAENLLQSFEALEIPAPDFHHIDHVKVAYSMLDRYEFMDAMTRYASTIRTMAESVGAPEKYNLTITVAFMSVIAERMASTRYHNVDEFLDSNPDLLNGDMLSRWYSSERINSPLAHGQFVLPDKVTVD</sequence>
<evidence type="ECO:0000313" key="2">
    <source>
        <dbReference type="Proteomes" id="UP000528457"/>
    </source>
</evidence>
<protein>
    <submittedName>
        <fullName evidence="1">Uncharacterized protein</fullName>
    </submittedName>
</protein>
<dbReference type="Proteomes" id="UP000528457">
    <property type="component" value="Unassembled WGS sequence"/>
</dbReference>
<organism evidence="1 2">
    <name type="scientific">Pseudoteredinibacter isoporae</name>
    <dbReference type="NCBI Taxonomy" id="570281"/>
    <lineage>
        <taxon>Bacteria</taxon>
        <taxon>Pseudomonadati</taxon>
        <taxon>Pseudomonadota</taxon>
        <taxon>Gammaproteobacteria</taxon>
        <taxon>Cellvibrionales</taxon>
        <taxon>Cellvibrionaceae</taxon>
        <taxon>Pseudoteredinibacter</taxon>
    </lineage>
</organism>
<accession>A0A7X0JTC9</accession>